<sequence length="188" mass="21812">MGIDMGFDLFPPLQDTDSDNKDWADFLSHVIAHYEKEKDGNMTINADGDVVFTQSEHPTLLRKGYRFRRFSSKISGRLAGDVEKYLEEVRGFAEDHFGCRVKWWSELSDTWFDDQRYTWTEVYEARKGNMDSPRKPEQLMSIVKNILVEVFLDIFNGIPTAGAEMSKTAERSFPGEYKDKEGDMVEDR</sequence>
<keyword evidence="3" id="KW-1185">Reference proteome</keyword>
<gene>
    <name evidence="2" type="ORF">GYMLUDRAFT_85231</name>
</gene>
<reference evidence="2 3" key="1">
    <citation type="submission" date="2014-04" db="EMBL/GenBank/DDBJ databases">
        <title>Evolutionary Origins and Diversification of the Mycorrhizal Mutualists.</title>
        <authorList>
            <consortium name="DOE Joint Genome Institute"/>
            <consortium name="Mycorrhizal Genomics Consortium"/>
            <person name="Kohler A."/>
            <person name="Kuo A."/>
            <person name="Nagy L.G."/>
            <person name="Floudas D."/>
            <person name="Copeland A."/>
            <person name="Barry K.W."/>
            <person name="Cichocki N."/>
            <person name="Veneault-Fourrey C."/>
            <person name="LaButti K."/>
            <person name="Lindquist E.A."/>
            <person name="Lipzen A."/>
            <person name="Lundell T."/>
            <person name="Morin E."/>
            <person name="Murat C."/>
            <person name="Riley R."/>
            <person name="Ohm R."/>
            <person name="Sun H."/>
            <person name="Tunlid A."/>
            <person name="Henrissat B."/>
            <person name="Grigoriev I.V."/>
            <person name="Hibbett D.S."/>
            <person name="Martin F."/>
        </authorList>
    </citation>
    <scope>NUCLEOTIDE SEQUENCE [LARGE SCALE GENOMIC DNA]</scope>
    <source>
        <strain evidence="2 3">FD-317 M1</strain>
    </source>
</reference>
<dbReference type="EMBL" id="KN834773">
    <property type="protein sequence ID" value="KIK60814.1"/>
    <property type="molecule type" value="Genomic_DNA"/>
</dbReference>
<protein>
    <submittedName>
        <fullName evidence="2">Uncharacterized protein</fullName>
    </submittedName>
</protein>
<evidence type="ECO:0000313" key="3">
    <source>
        <dbReference type="Proteomes" id="UP000053593"/>
    </source>
</evidence>
<feature type="compositionally biased region" description="Basic and acidic residues" evidence="1">
    <location>
        <begin position="176"/>
        <end position="188"/>
    </location>
</feature>
<feature type="region of interest" description="Disordered" evidence="1">
    <location>
        <begin position="166"/>
        <end position="188"/>
    </location>
</feature>
<dbReference type="OrthoDB" id="265717at2759"/>
<proteinExistence type="predicted"/>
<evidence type="ECO:0000313" key="2">
    <source>
        <dbReference type="EMBL" id="KIK60814.1"/>
    </source>
</evidence>
<name>A0A0D0CE67_9AGAR</name>
<dbReference type="Proteomes" id="UP000053593">
    <property type="component" value="Unassembled WGS sequence"/>
</dbReference>
<dbReference type="HOGENOM" id="CLU_1441199_0_0_1"/>
<dbReference type="AlphaFoldDB" id="A0A0D0CE67"/>
<evidence type="ECO:0000256" key="1">
    <source>
        <dbReference type="SAM" id="MobiDB-lite"/>
    </source>
</evidence>
<organism evidence="2 3">
    <name type="scientific">Collybiopsis luxurians FD-317 M1</name>
    <dbReference type="NCBI Taxonomy" id="944289"/>
    <lineage>
        <taxon>Eukaryota</taxon>
        <taxon>Fungi</taxon>
        <taxon>Dikarya</taxon>
        <taxon>Basidiomycota</taxon>
        <taxon>Agaricomycotina</taxon>
        <taxon>Agaricomycetes</taxon>
        <taxon>Agaricomycetidae</taxon>
        <taxon>Agaricales</taxon>
        <taxon>Marasmiineae</taxon>
        <taxon>Omphalotaceae</taxon>
        <taxon>Collybiopsis</taxon>
        <taxon>Collybiopsis luxurians</taxon>
    </lineage>
</organism>
<accession>A0A0D0CE67</accession>